<keyword evidence="3" id="KW-1185">Reference proteome</keyword>
<evidence type="ECO:0000313" key="3">
    <source>
        <dbReference type="Proteomes" id="UP000265703"/>
    </source>
</evidence>
<reference evidence="2 3" key="1">
    <citation type="submission" date="2018-06" db="EMBL/GenBank/DDBJ databases">
        <title>Comparative genomics reveals the genomic features of Rhizophagus irregularis, R. cerebriforme, R. diaphanum and Gigaspora rosea, and their symbiotic lifestyle signature.</title>
        <authorList>
            <person name="Morin E."/>
            <person name="San Clemente H."/>
            <person name="Chen E.C.H."/>
            <person name="De La Providencia I."/>
            <person name="Hainaut M."/>
            <person name="Kuo A."/>
            <person name="Kohler A."/>
            <person name="Murat C."/>
            <person name="Tang N."/>
            <person name="Roy S."/>
            <person name="Loubradou J."/>
            <person name="Henrissat B."/>
            <person name="Grigoriev I.V."/>
            <person name="Corradi N."/>
            <person name="Roux C."/>
            <person name="Martin F.M."/>
        </authorList>
    </citation>
    <scope>NUCLEOTIDE SEQUENCE [LARGE SCALE GENOMIC DNA]</scope>
    <source>
        <strain evidence="2 3">DAOM 227022</strain>
    </source>
</reference>
<evidence type="ECO:0000256" key="1">
    <source>
        <dbReference type="SAM" id="MobiDB-lite"/>
    </source>
</evidence>
<sequence>MLPSPQASSSNNTSFNPKRTSNQECSEELEFDYIFNDHFTKETKDFTQDTIIIKQNKQNRKETLSSPEVSFNTTSSFDDYSSHPSYNYFVFSSKKQKPNLKHDQLHTQIQQIITQRKILGNKIKLKHFKILKNSFTINDFIQYIKSDDFNSLSERPKKLINLLIQEMSKLKSKEQKDQKKKYNINVSKIHNQFQNIIKKSFGQNILLEKEIKIITNSFIIDDIIQYTKTIKFNSLGKNHKEYLCHQINVKLVEEFQGQNISLSQNLDEYIKRDIIPSLPLGINSYAEYENCDLFDNLSDIQKSRVRKLILLEYRLNPQRIKITRKRLINVKRNGLVVICADDIIY</sequence>
<organism evidence="2 3">
    <name type="scientific">Glomus cerebriforme</name>
    <dbReference type="NCBI Taxonomy" id="658196"/>
    <lineage>
        <taxon>Eukaryota</taxon>
        <taxon>Fungi</taxon>
        <taxon>Fungi incertae sedis</taxon>
        <taxon>Mucoromycota</taxon>
        <taxon>Glomeromycotina</taxon>
        <taxon>Glomeromycetes</taxon>
        <taxon>Glomerales</taxon>
        <taxon>Glomeraceae</taxon>
        <taxon>Glomus</taxon>
    </lineage>
</organism>
<protein>
    <submittedName>
        <fullName evidence="2">Uncharacterized protein</fullName>
    </submittedName>
</protein>
<dbReference type="STRING" id="658196.A0A397T4R7"/>
<dbReference type="Proteomes" id="UP000265703">
    <property type="component" value="Unassembled WGS sequence"/>
</dbReference>
<comment type="caution">
    <text evidence="2">The sequence shown here is derived from an EMBL/GenBank/DDBJ whole genome shotgun (WGS) entry which is preliminary data.</text>
</comment>
<proteinExistence type="predicted"/>
<accession>A0A397T4R7</accession>
<gene>
    <name evidence="2" type="ORF">C1645_874883</name>
</gene>
<dbReference type="EMBL" id="QKYT01000130">
    <property type="protein sequence ID" value="RIA92319.1"/>
    <property type="molecule type" value="Genomic_DNA"/>
</dbReference>
<dbReference type="OrthoDB" id="10422576at2759"/>
<dbReference type="AlphaFoldDB" id="A0A397T4R7"/>
<name>A0A397T4R7_9GLOM</name>
<evidence type="ECO:0000313" key="2">
    <source>
        <dbReference type="EMBL" id="RIA92319.1"/>
    </source>
</evidence>
<feature type="region of interest" description="Disordered" evidence="1">
    <location>
        <begin position="1"/>
        <end position="22"/>
    </location>
</feature>